<name>A0A183P031_9TREM</name>
<protein>
    <submittedName>
        <fullName evidence="1">Uncharacterized protein</fullName>
    </submittedName>
</protein>
<organism evidence="1 2">
    <name type="scientific">Schistosoma mattheei</name>
    <dbReference type="NCBI Taxonomy" id="31246"/>
    <lineage>
        <taxon>Eukaryota</taxon>
        <taxon>Metazoa</taxon>
        <taxon>Spiralia</taxon>
        <taxon>Lophotrochozoa</taxon>
        <taxon>Platyhelminthes</taxon>
        <taxon>Trematoda</taxon>
        <taxon>Digenea</taxon>
        <taxon>Strigeidida</taxon>
        <taxon>Schistosomatoidea</taxon>
        <taxon>Schistosomatidae</taxon>
        <taxon>Schistosoma</taxon>
    </lineage>
</organism>
<sequence length="34" mass="4174">MFAICQKQKLRMMNLLLYSQSDLIYFQYTPNENK</sequence>
<proteinExistence type="predicted"/>
<evidence type="ECO:0000313" key="1">
    <source>
        <dbReference type="EMBL" id="VDP41077.1"/>
    </source>
</evidence>
<keyword evidence="2" id="KW-1185">Reference proteome</keyword>
<evidence type="ECO:0000313" key="2">
    <source>
        <dbReference type="Proteomes" id="UP000269396"/>
    </source>
</evidence>
<reference evidence="1 2" key="1">
    <citation type="submission" date="2018-11" db="EMBL/GenBank/DDBJ databases">
        <authorList>
            <consortium name="Pathogen Informatics"/>
        </authorList>
    </citation>
    <scope>NUCLEOTIDE SEQUENCE [LARGE SCALE GENOMIC DNA]</scope>
    <source>
        <strain>Denwood</strain>
        <strain evidence="2">Zambia</strain>
    </source>
</reference>
<gene>
    <name evidence="1" type="ORF">SMTD_LOCUS7717</name>
</gene>
<dbReference type="Proteomes" id="UP000269396">
    <property type="component" value="Unassembled WGS sequence"/>
</dbReference>
<accession>A0A183P031</accession>
<dbReference type="EMBL" id="UZAL01028423">
    <property type="protein sequence ID" value="VDP41077.1"/>
    <property type="molecule type" value="Genomic_DNA"/>
</dbReference>
<dbReference type="AlphaFoldDB" id="A0A183P031"/>